<name>Q1YM08_AURMS</name>
<dbReference type="HOGENOM" id="CLU_104957_4_1_5"/>
<dbReference type="Gene3D" id="1.10.490.10">
    <property type="entry name" value="Globins"/>
    <property type="match status" value="1"/>
</dbReference>
<dbReference type="GO" id="GO:0020037">
    <property type="term" value="F:heme binding"/>
    <property type="evidence" value="ECO:0007669"/>
    <property type="project" value="InterPro"/>
</dbReference>
<organism evidence="1 2">
    <name type="scientific">Aurantimonas manganoxydans (strain ATCC BAA-1229 / DSM 21871 / SI85-9A1)</name>
    <dbReference type="NCBI Taxonomy" id="287752"/>
    <lineage>
        <taxon>Bacteria</taxon>
        <taxon>Pseudomonadati</taxon>
        <taxon>Pseudomonadota</taxon>
        <taxon>Alphaproteobacteria</taxon>
        <taxon>Hyphomicrobiales</taxon>
        <taxon>Aurantimonadaceae</taxon>
        <taxon>Aurantimonas</taxon>
    </lineage>
</organism>
<protein>
    <submittedName>
        <fullName evidence="1">Uncharacterized protein</fullName>
    </submittedName>
</protein>
<proteinExistence type="predicted"/>
<dbReference type="EMBL" id="AAPJ01000001">
    <property type="protein sequence ID" value="EAS51573.1"/>
    <property type="molecule type" value="Genomic_DNA"/>
</dbReference>
<dbReference type="Proteomes" id="UP000000321">
    <property type="component" value="Unassembled WGS sequence"/>
</dbReference>
<dbReference type="InterPro" id="IPR009050">
    <property type="entry name" value="Globin-like_sf"/>
</dbReference>
<evidence type="ECO:0000313" key="1">
    <source>
        <dbReference type="EMBL" id="EAS51573.1"/>
    </source>
</evidence>
<dbReference type="SUPFAM" id="SSF46458">
    <property type="entry name" value="Globin-like"/>
    <property type="match status" value="1"/>
</dbReference>
<comment type="caution">
    <text evidence="1">The sequence shown here is derived from an EMBL/GenBank/DDBJ whole genome shotgun (WGS) entry which is preliminary data.</text>
</comment>
<dbReference type="GO" id="GO:0019825">
    <property type="term" value="F:oxygen binding"/>
    <property type="evidence" value="ECO:0007669"/>
    <property type="project" value="InterPro"/>
</dbReference>
<sequence>MFSQRRDAAGLPRGRPMSEDRIASLIVDEDSLCLLVADFYDRVRADPVLGPVFEGAVVDWPAHLERLTAFWSSVMLTSGRYKGNPFAVHHRHRGEIDLAMFDRWLGLWRETTSRRFPAATAAVFHEKAERIADSLKAGLFFRPELADLRPANPRGQ</sequence>
<accession>Q1YM08</accession>
<dbReference type="InterPro" id="IPR012292">
    <property type="entry name" value="Globin/Proto"/>
</dbReference>
<keyword evidence="2" id="KW-1185">Reference proteome</keyword>
<gene>
    <name evidence="1" type="ORF">SI859A1_02389</name>
</gene>
<evidence type="ECO:0000313" key="2">
    <source>
        <dbReference type="Proteomes" id="UP000000321"/>
    </source>
</evidence>
<dbReference type="CDD" id="cd08916">
    <property type="entry name" value="TrHb3_P"/>
    <property type="match status" value="1"/>
</dbReference>
<dbReference type="BioCyc" id="AURANTIMONAS:SI859A1_02389-MONOMER"/>
<reference evidence="1 2" key="1">
    <citation type="journal article" date="2008" name="Appl. Environ. Microbiol.">
        <title>Genomic insights into Mn(II) oxidation by the marine alphaproteobacterium Aurantimonas sp. strain SI85-9A1.</title>
        <authorList>
            <person name="Dick G.J."/>
            <person name="Podell S."/>
            <person name="Johnson H.A."/>
            <person name="Rivera-Espinoza Y."/>
            <person name="Bernier-Latmani R."/>
            <person name="McCarthy J.K."/>
            <person name="Torpey J.W."/>
            <person name="Clement B.G."/>
            <person name="Gaasterland T."/>
            <person name="Tebo B.M."/>
        </authorList>
    </citation>
    <scope>NUCLEOTIDE SEQUENCE [LARGE SCALE GENOMIC DNA]</scope>
    <source>
        <strain evidence="1 2">SI85-9A1</strain>
    </source>
</reference>
<dbReference type="AlphaFoldDB" id="Q1YM08"/>